<reference evidence="1 2" key="1">
    <citation type="submission" date="2024-01" db="EMBL/GenBank/DDBJ databases">
        <title>Draft genome sequence of Gordonia sp. LSe1-13.</title>
        <authorList>
            <person name="Suphannarot A."/>
            <person name="Mingma R."/>
        </authorList>
    </citation>
    <scope>NUCLEOTIDE SEQUENCE [LARGE SCALE GENOMIC DNA]</scope>
    <source>
        <strain evidence="1 2">LSe1-13</strain>
    </source>
</reference>
<gene>
    <name evidence="1" type="ORF">VZC37_09350</name>
</gene>
<evidence type="ECO:0000313" key="2">
    <source>
        <dbReference type="Proteomes" id="UP001347146"/>
    </source>
</evidence>
<dbReference type="InterPro" id="IPR009297">
    <property type="entry name" value="DUF952"/>
</dbReference>
<keyword evidence="2" id="KW-1185">Reference proteome</keyword>
<dbReference type="SUPFAM" id="SSF56399">
    <property type="entry name" value="ADP-ribosylation"/>
    <property type="match status" value="1"/>
</dbReference>
<organism evidence="1 2">
    <name type="scientific">Gordonia sesuvii</name>
    <dbReference type="NCBI Taxonomy" id="3116777"/>
    <lineage>
        <taxon>Bacteria</taxon>
        <taxon>Bacillati</taxon>
        <taxon>Actinomycetota</taxon>
        <taxon>Actinomycetes</taxon>
        <taxon>Mycobacteriales</taxon>
        <taxon>Gordoniaceae</taxon>
        <taxon>Gordonia</taxon>
    </lineage>
</organism>
<dbReference type="EMBL" id="JAZDUF010000002">
    <property type="protein sequence ID" value="MEE3850538.1"/>
    <property type="molecule type" value="Genomic_DNA"/>
</dbReference>
<proteinExistence type="predicted"/>
<name>A0ABU7MCG8_9ACTN</name>
<dbReference type="Pfam" id="PF06108">
    <property type="entry name" value="DUF952"/>
    <property type="match status" value="1"/>
</dbReference>
<accession>A0ABU7MCG8</accession>
<comment type="caution">
    <text evidence="1">The sequence shown here is derived from an EMBL/GenBank/DDBJ whole genome shotgun (WGS) entry which is preliminary data.</text>
</comment>
<dbReference type="PANTHER" id="PTHR34129">
    <property type="entry name" value="BLR1139 PROTEIN"/>
    <property type="match status" value="1"/>
</dbReference>
<dbReference type="PANTHER" id="PTHR34129:SF1">
    <property type="entry name" value="DUF952 DOMAIN-CONTAINING PROTEIN"/>
    <property type="match status" value="1"/>
</dbReference>
<dbReference type="Gene3D" id="3.20.170.20">
    <property type="entry name" value="Protein of unknown function DUF952"/>
    <property type="match status" value="1"/>
</dbReference>
<protein>
    <submittedName>
        <fullName evidence="1">DUF952 domain-containing protein</fullName>
    </submittedName>
</protein>
<sequence length="121" mass="12935">MVSNEAERLLLHLCGRAEWAASLRAGSHEPPSLTEVGFIHLSAPHQVHLPANALFAGSDDVLLLVIDADRLLSPVAWEPGDPPDPGGMRFPHLYGPLPVDAVVDVIEYRPGVDGSFGTPDL</sequence>
<dbReference type="Proteomes" id="UP001347146">
    <property type="component" value="Unassembled WGS sequence"/>
</dbReference>
<dbReference type="RefSeq" id="WP_330432183.1">
    <property type="nucleotide sequence ID" value="NZ_JAZDUF010000002.1"/>
</dbReference>
<evidence type="ECO:0000313" key="1">
    <source>
        <dbReference type="EMBL" id="MEE3850538.1"/>
    </source>
</evidence>